<dbReference type="PROSITE" id="PS50885">
    <property type="entry name" value="HAMP"/>
    <property type="match status" value="1"/>
</dbReference>
<dbReference type="Pfam" id="PF00672">
    <property type="entry name" value="HAMP"/>
    <property type="match status" value="1"/>
</dbReference>
<dbReference type="GO" id="GO:0004673">
    <property type="term" value="F:protein histidine kinase activity"/>
    <property type="evidence" value="ECO:0007669"/>
    <property type="project" value="UniProtKB-EC"/>
</dbReference>
<evidence type="ECO:0000259" key="13">
    <source>
        <dbReference type="PROSITE" id="PS50109"/>
    </source>
</evidence>
<evidence type="ECO:0000259" key="14">
    <source>
        <dbReference type="PROSITE" id="PS50885"/>
    </source>
</evidence>
<keyword evidence="12" id="KW-1133">Transmembrane helix</keyword>
<dbReference type="InterPro" id="IPR003594">
    <property type="entry name" value="HATPase_dom"/>
</dbReference>
<dbReference type="Gene3D" id="6.10.340.10">
    <property type="match status" value="1"/>
</dbReference>
<dbReference type="InterPro" id="IPR010559">
    <property type="entry name" value="Sig_transdc_His_kin_internal"/>
</dbReference>
<gene>
    <name evidence="15" type="ORF">QJS35_27800</name>
</gene>
<evidence type="ECO:0000256" key="10">
    <source>
        <dbReference type="ARBA" id="ARBA00023012"/>
    </source>
</evidence>
<dbReference type="SMART" id="SM00304">
    <property type="entry name" value="HAMP"/>
    <property type="match status" value="1"/>
</dbReference>
<evidence type="ECO:0000256" key="5">
    <source>
        <dbReference type="ARBA" id="ARBA00022553"/>
    </source>
</evidence>
<dbReference type="EC" id="2.7.13.3" evidence="3"/>
<dbReference type="RefSeq" id="WP_232189165.1">
    <property type="nucleotide sequence ID" value="NZ_JAIOAP010000018.1"/>
</dbReference>
<comment type="subcellular location">
    <subcellularLocation>
        <location evidence="2">Cell membrane</location>
        <topology evidence="2">Multi-pass membrane protein</topology>
    </subcellularLocation>
</comment>
<dbReference type="Pfam" id="PF02518">
    <property type="entry name" value="HATPase_c"/>
    <property type="match status" value="1"/>
</dbReference>
<dbReference type="PANTHER" id="PTHR34220">
    <property type="entry name" value="SENSOR HISTIDINE KINASE YPDA"/>
    <property type="match status" value="1"/>
</dbReference>
<dbReference type="PROSITE" id="PS50109">
    <property type="entry name" value="HIS_KIN"/>
    <property type="match status" value="1"/>
</dbReference>
<evidence type="ECO:0000256" key="8">
    <source>
        <dbReference type="ARBA" id="ARBA00022777"/>
    </source>
</evidence>
<keyword evidence="7" id="KW-0547">Nucleotide-binding</keyword>
<dbReference type="SUPFAM" id="SSF158472">
    <property type="entry name" value="HAMP domain-like"/>
    <property type="match status" value="1"/>
</dbReference>
<dbReference type="InterPro" id="IPR050640">
    <property type="entry name" value="Bact_2-comp_sensor_kinase"/>
</dbReference>
<dbReference type="CDD" id="cd18773">
    <property type="entry name" value="PDC1_HK_sensor"/>
    <property type="match status" value="1"/>
</dbReference>
<dbReference type="EMBL" id="JASKHM010000019">
    <property type="protein sequence ID" value="MEQ4486191.1"/>
    <property type="molecule type" value="Genomic_DNA"/>
</dbReference>
<keyword evidence="10" id="KW-0902">Two-component regulatory system</keyword>
<evidence type="ECO:0000256" key="9">
    <source>
        <dbReference type="ARBA" id="ARBA00022840"/>
    </source>
</evidence>
<feature type="domain" description="HAMP" evidence="14">
    <location>
        <begin position="305"/>
        <end position="357"/>
    </location>
</feature>
<proteinExistence type="predicted"/>
<reference evidence="15 16" key="1">
    <citation type="journal article" date="2023" name="Genome Announc.">
        <title>Pan-Genome Analyses of the Genus Cohnella and Proposal of the Novel Species Cohnella silvisoli sp. nov., Isolated from Forest Soil.</title>
        <authorList>
            <person name="Wang C."/>
            <person name="Mao L."/>
            <person name="Bao G."/>
            <person name="Zhu H."/>
        </authorList>
    </citation>
    <scope>NUCLEOTIDE SEQUENCE [LARGE SCALE GENOMIC DNA]</scope>
    <source>
        <strain evidence="15 16">NL03-T5-1</strain>
    </source>
</reference>
<dbReference type="InterPro" id="IPR005467">
    <property type="entry name" value="His_kinase_dom"/>
</dbReference>
<dbReference type="CDD" id="cd06225">
    <property type="entry name" value="HAMP"/>
    <property type="match status" value="1"/>
</dbReference>
<evidence type="ECO:0000313" key="15">
    <source>
        <dbReference type="EMBL" id="MEQ4486191.1"/>
    </source>
</evidence>
<keyword evidence="8 15" id="KW-0418">Kinase</keyword>
<sequence length="568" mass="64615">MSFNWGVLGKWKLRKKLIVSYLILIVIPIVALGFYSYQSAKSYLNEQARIGLKNTVDQMALTIDEKMAQPKNFINFTTYNPTVKKVTGNDWGDDILNYTKELNENIEPTIWYYVNFNREISDVAFYSEYISKQVGSFVYPSEAVKRLDWYLKAKNSNNVLWLYEENQLFAVSKILKSDNNTFAGVVYLKLNYEKLFGTLKSGRPPLDGIFITDSEGNPIYSAPGGDSVSIKDLHIGMNDGQYQIALDGHAYVISQAIIRNTGWTLHYAVPMRGFVVNTNSIIKATFTIVLACLLILFLFIWLFSRTFVRPIYMLKRKIQVVESGDFDIPISTSAKDEIAELTLSFAQMVHKVKHLIQELDQSRVKEKEAELTALQAQINPHFLYNALSTINWKAIQIDSPEISKIANSLSRFYRTSLNKGLRITSVREEIANIKAYLDIQLIMHNHEFDVIIDVQEQANPCATLNFILQPIVENAIIHGIDEKEEGRGSLSILVALDSDIIRFVVTDNGKGMNQEMVDNLYVFNGGGYGLRNVHERIQLHYGRNFGAKVESEEGEFTKVIIEIPVNGY</sequence>
<dbReference type="Gene3D" id="3.30.565.10">
    <property type="entry name" value="Histidine kinase-like ATPase, C-terminal domain"/>
    <property type="match status" value="1"/>
</dbReference>
<dbReference type="InterPro" id="IPR003660">
    <property type="entry name" value="HAMP_dom"/>
</dbReference>
<comment type="catalytic activity">
    <reaction evidence="1">
        <text>ATP + protein L-histidine = ADP + protein N-phospho-L-histidine.</text>
        <dbReference type="EC" id="2.7.13.3"/>
    </reaction>
</comment>
<dbReference type="Gene3D" id="3.30.450.20">
    <property type="entry name" value="PAS domain"/>
    <property type="match status" value="1"/>
</dbReference>
<evidence type="ECO:0000256" key="1">
    <source>
        <dbReference type="ARBA" id="ARBA00000085"/>
    </source>
</evidence>
<feature type="transmembrane region" description="Helical" evidence="12">
    <location>
        <begin position="286"/>
        <end position="308"/>
    </location>
</feature>
<keyword evidence="11 12" id="KW-0472">Membrane</keyword>
<evidence type="ECO:0000313" key="16">
    <source>
        <dbReference type="Proteomes" id="UP001493487"/>
    </source>
</evidence>
<feature type="domain" description="Histidine kinase" evidence="13">
    <location>
        <begin position="468"/>
        <end position="567"/>
    </location>
</feature>
<dbReference type="PRINTS" id="PR00344">
    <property type="entry name" value="BCTRLSENSOR"/>
</dbReference>
<name>A0ABV1L300_9BACL</name>
<keyword evidence="12" id="KW-0812">Transmembrane</keyword>
<keyword evidence="5" id="KW-0597">Phosphoprotein</keyword>
<organism evidence="15 16">
    <name type="scientific">Cohnella silvisoli</name>
    <dbReference type="NCBI Taxonomy" id="2873699"/>
    <lineage>
        <taxon>Bacteria</taxon>
        <taxon>Bacillati</taxon>
        <taxon>Bacillota</taxon>
        <taxon>Bacilli</taxon>
        <taxon>Bacillales</taxon>
        <taxon>Paenibacillaceae</taxon>
        <taxon>Cohnella</taxon>
    </lineage>
</organism>
<dbReference type="SMART" id="SM00387">
    <property type="entry name" value="HATPase_c"/>
    <property type="match status" value="1"/>
</dbReference>
<evidence type="ECO:0000256" key="2">
    <source>
        <dbReference type="ARBA" id="ARBA00004651"/>
    </source>
</evidence>
<protein>
    <recommendedName>
        <fullName evidence="3">histidine kinase</fullName>
        <ecNumber evidence="3">2.7.13.3</ecNumber>
    </recommendedName>
</protein>
<keyword evidence="16" id="KW-1185">Reference proteome</keyword>
<dbReference type="InterPro" id="IPR004358">
    <property type="entry name" value="Sig_transdc_His_kin-like_C"/>
</dbReference>
<evidence type="ECO:0000256" key="6">
    <source>
        <dbReference type="ARBA" id="ARBA00022679"/>
    </source>
</evidence>
<accession>A0ABV1L300</accession>
<evidence type="ECO:0000256" key="7">
    <source>
        <dbReference type="ARBA" id="ARBA00022741"/>
    </source>
</evidence>
<keyword evidence="6 15" id="KW-0808">Transferase</keyword>
<dbReference type="SUPFAM" id="SSF55874">
    <property type="entry name" value="ATPase domain of HSP90 chaperone/DNA topoisomerase II/histidine kinase"/>
    <property type="match status" value="1"/>
</dbReference>
<dbReference type="InterPro" id="IPR036890">
    <property type="entry name" value="HATPase_C_sf"/>
</dbReference>
<evidence type="ECO:0000256" key="12">
    <source>
        <dbReference type="SAM" id="Phobius"/>
    </source>
</evidence>
<feature type="transmembrane region" description="Helical" evidence="12">
    <location>
        <begin position="18"/>
        <end position="37"/>
    </location>
</feature>
<keyword evidence="9" id="KW-0067">ATP-binding</keyword>
<evidence type="ECO:0000256" key="3">
    <source>
        <dbReference type="ARBA" id="ARBA00012438"/>
    </source>
</evidence>
<evidence type="ECO:0000256" key="11">
    <source>
        <dbReference type="ARBA" id="ARBA00023136"/>
    </source>
</evidence>
<comment type="caution">
    <text evidence="15">The sequence shown here is derived from an EMBL/GenBank/DDBJ whole genome shotgun (WGS) entry which is preliminary data.</text>
</comment>
<dbReference type="PANTHER" id="PTHR34220:SF7">
    <property type="entry name" value="SENSOR HISTIDINE KINASE YPDA"/>
    <property type="match status" value="1"/>
</dbReference>
<keyword evidence="4" id="KW-1003">Cell membrane</keyword>
<dbReference type="Pfam" id="PF06580">
    <property type="entry name" value="His_kinase"/>
    <property type="match status" value="1"/>
</dbReference>
<evidence type="ECO:0000256" key="4">
    <source>
        <dbReference type="ARBA" id="ARBA00022475"/>
    </source>
</evidence>
<dbReference type="Proteomes" id="UP001493487">
    <property type="component" value="Unassembled WGS sequence"/>
</dbReference>